<protein>
    <submittedName>
        <fullName evidence="2">Transmembrane protein</fullName>
    </submittedName>
</protein>
<organism evidence="1 2">
    <name type="scientific">Heterorhabditis bacteriophora</name>
    <name type="common">Entomopathogenic nematode worm</name>
    <dbReference type="NCBI Taxonomy" id="37862"/>
    <lineage>
        <taxon>Eukaryota</taxon>
        <taxon>Metazoa</taxon>
        <taxon>Ecdysozoa</taxon>
        <taxon>Nematoda</taxon>
        <taxon>Chromadorea</taxon>
        <taxon>Rhabditida</taxon>
        <taxon>Rhabditina</taxon>
        <taxon>Rhabditomorpha</taxon>
        <taxon>Strongyloidea</taxon>
        <taxon>Heterorhabditidae</taxon>
        <taxon>Heterorhabditis</taxon>
    </lineage>
</organism>
<accession>A0A1I7X5R5</accession>
<reference evidence="2" key="1">
    <citation type="submission" date="2016-11" db="UniProtKB">
        <authorList>
            <consortium name="WormBaseParasite"/>
        </authorList>
    </citation>
    <scope>IDENTIFICATION</scope>
</reference>
<dbReference type="WBParaSite" id="Hba_12908">
    <property type="protein sequence ID" value="Hba_12908"/>
    <property type="gene ID" value="Hba_12908"/>
</dbReference>
<sequence>MASKVHYPFIAAKSPRFLAPAHFANVFSTLATTILLEWNQYYQESWLDASGRSPWDTDDEDIVDGSGSGRDSDMFNEEFTQTALHTVAPKSSYFIHLKYCFKLFFHIFQGVTLSPSSTSSTRPEIVNDIIKSSTLAYASFHLALSVHIQLQHQIVVLLNIICLVLCKVYF</sequence>
<proteinExistence type="predicted"/>
<evidence type="ECO:0000313" key="2">
    <source>
        <dbReference type="WBParaSite" id="Hba_12908"/>
    </source>
</evidence>
<dbReference type="AlphaFoldDB" id="A0A1I7X5R5"/>
<dbReference type="Proteomes" id="UP000095283">
    <property type="component" value="Unplaced"/>
</dbReference>
<keyword evidence="1" id="KW-1185">Reference proteome</keyword>
<evidence type="ECO:0000313" key="1">
    <source>
        <dbReference type="Proteomes" id="UP000095283"/>
    </source>
</evidence>
<name>A0A1I7X5R5_HETBA</name>